<evidence type="ECO:0000259" key="1">
    <source>
        <dbReference type="Pfam" id="PF21831"/>
    </source>
</evidence>
<organism evidence="2 3">
    <name type="scientific">Streptomyces finlayi</name>
    <dbReference type="NCBI Taxonomy" id="67296"/>
    <lineage>
        <taxon>Bacteria</taxon>
        <taxon>Bacillati</taxon>
        <taxon>Actinomycetota</taxon>
        <taxon>Actinomycetes</taxon>
        <taxon>Kitasatosporales</taxon>
        <taxon>Streptomycetaceae</taxon>
        <taxon>Streptomyces</taxon>
    </lineage>
</organism>
<protein>
    <recommendedName>
        <fullName evidence="1">DUF6891 domain-containing protein</fullName>
    </recommendedName>
</protein>
<proteinExistence type="predicted"/>
<accession>A0A919CCU0</accession>
<evidence type="ECO:0000313" key="3">
    <source>
        <dbReference type="Proteomes" id="UP000638353"/>
    </source>
</evidence>
<evidence type="ECO:0000313" key="2">
    <source>
        <dbReference type="EMBL" id="GHD06443.1"/>
    </source>
</evidence>
<dbReference type="Proteomes" id="UP000638353">
    <property type="component" value="Unassembled WGS sequence"/>
</dbReference>
<reference evidence="2" key="2">
    <citation type="submission" date="2020-09" db="EMBL/GenBank/DDBJ databases">
        <authorList>
            <person name="Sun Q."/>
            <person name="Ohkuma M."/>
        </authorList>
    </citation>
    <scope>NUCLEOTIDE SEQUENCE</scope>
    <source>
        <strain evidence="2">JCM 4637</strain>
    </source>
</reference>
<comment type="caution">
    <text evidence="2">The sequence shown here is derived from an EMBL/GenBank/DDBJ whole genome shotgun (WGS) entry which is preliminary data.</text>
</comment>
<gene>
    <name evidence="2" type="ORF">GCM10010334_57930</name>
</gene>
<dbReference type="AlphaFoldDB" id="A0A919CCU0"/>
<reference evidence="2" key="1">
    <citation type="journal article" date="2014" name="Int. J. Syst. Evol. Microbiol.">
        <title>Complete genome sequence of Corynebacterium casei LMG S-19264T (=DSM 44701T), isolated from a smear-ripened cheese.</title>
        <authorList>
            <consortium name="US DOE Joint Genome Institute (JGI-PGF)"/>
            <person name="Walter F."/>
            <person name="Albersmeier A."/>
            <person name="Kalinowski J."/>
            <person name="Ruckert C."/>
        </authorList>
    </citation>
    <scope>NUCLEOTIDE SEQUENCE</scope>
    <source>
        <strain evidence="2">JCM 4637</strain>
    </source>
</reference>
<dbReference type="EMBL" id="BMVC01000013">
    <property type="protein sequence ID" value="GHD06443.1"/>
    <property type="molecule type" value="Genomic_DNA"/>
</dbReference>
<dbReference type="InterPro" id="IPR054186">
    <property type="entry name" value="DUF6891"/>
</dbReference>
<feature type="domain" description="DUF6891" evidence="1">
    <location>
        <begin position="128"/>
        <end position="305"/>
    </location>
</feature>
<name>A0A919CCU0_9ACTN</name>
<dbReference type="RefSeq" id="WP_308436987.1">
    <property type="nucleotide sequence ID" value="NZ_BMVC01000013.1"/>
</dbReference>
<dbReference type="Pfam" id="PF21831">
    <property type="entry name" value="DUF6891"/>
    <property type="match status" value="1"/>
</dbReference>
<sequence length="307" mass="33096">MSDILDITVTTESSAAPVAAHVTADALVSYVHRIGGDDDHFLVVRRIPADPDSYVQVWHEHGGVYEVEHRDGGPDRHFAATLTGPEAVASVVTGWARGAADGWDAGVEWERQDHTPPRAEPIPDLPPELAEAVGRYVTELVDCGYLDRVEVARAVQMTYGGEVSYPQTWRVVDRLWFARLTEQRGWRGRTDPERITEAFGALEGRGITAREHFACCRSCGLDEIGAQAAPGARGFVFFPTQCTAAAAAGGGLSLYYGGFAKSAAVTAAVGREVVAALAEAGLAAEWDGSPEQSILLPELEWRRRLVG</sequence>